<evidence type="ECO:0000256" key="1">
    <source>
        <dbReference type="ARBA" id="ARBA00001947"/>
    </source>
</evidence>
<evidence type="ECO:0000256" key="5">
    <source>
        <dbReference type="ARBA" id="ARBA00023159"/>
    </source>
</evidence>
<keyword evidence="2 8" id="KW-0808">Transferase</keyword>
<evidence type="ECO:0000313" key="8">
    <source>
        <dbReference type="EMBL" id="QQT00925.1"/>
    </source>
</evidence>
<keyword evidence="6" id="KW-0804">Transcription</keyword>
<evidence type="ECO:0000313" key="9">
    <source>
        <dbReference type="Proteomes" id="UP000595254"/>
    </source>
</evidence>
<comment type="cofactor">
    <cofactor evidence="1">
        <name>Zn(2+)</name>
        <dbReference type="ChEBI" id="CHEBI:29105"/>
    </cofactor>
</comment>
<organism evidence="8 9">
    <name type="scientific">Peribacillus psychrosaccharolyticus</name>
    <name type="common">Bacillus psychrosaccharolyticus</name>
    <dbReference type="NCBI Taxonomy" id="1407"/>
    <lineage>
        <taxon>Bacteria</taxon>
        <taxon>Bacillati</taxon>
        <taxon>Bacillota</taxon>
        <taxon>Bacilli</taxon>
        <taxon>Bacillales</taxon>
        <taxon>Bacillaceae</taxon>
        <taxon>Peribacillus</taxon>
    </lineage>
</organism>
<feature type="domain" description="HTH araC/xylS-type" evidence="7">
    <location>
        <begin position="86"/>
        <end position="184"/>
    </location>
</feature>
<dbReference type="PANTHER" id="PTHR43280">
    <property type="entry name" value="ARAC-FAMILY TRANSCRIPTIONAL REGULATOR"/>
    <property type="match status" value="1"/>
</dbReference>
<dbReference type="InterPro" id="IPR016220">
    <property type="entry name" value="Me-P-triester_DNA_alkyl-Trfase"/>
</dbReference>
<evidence type="ECO:0000256" key="4">
    <source>
        <dbReference type="ARBA" id="ARBA00023125"/>
    </source>
</evidence>
<dbReference type="GO" id="GO:0032259">
    <property type="term" value="P:methylation"/>
    <property type="evidence" value="ECO:0007669"/>
    <property type="project" value="UniProtKB-KW"/>
</dbReference>
<keyword evidence="2 8" id="KW-0489">Methyltransferase</keyword>
<dbReference type="GO" id="GO:0008168">
    <property type="term" value="F:methyltransferase activity"/>
    <property type="evidence" value="ECO:0007669"/>
    <property type="project" value="UniProtKB-KW"/>
</dbReference>
<dbReference type="EMBL" id="CP068053">
    <property type="protein sequence ID" value="QQT00925.1"/>
    <property type="molecule type" value="Genomic_DNA"/>
</dbReference>
<keyword evidence="3" id="KW-0805">Transcription regulation</keyword>
<dbReference type="PROSITE" id="PS01124">
    <property type="entry name" value="HTH_ARAC_FAMILY_2"/>
    <property type="match status" value="1"/>
</dbReference>
<evidence type="ECO:0000259" key="7">
    <source>
        <dbReference type="PROSITE" id="PS01124"/>
    </source>
</evidence>
<dbReference type="PIRSF" id="PIRSF000408">
    <property type="entry name" value="Alkyltransferas_AdaA"/>
    <property type="match status" value="1"/>
</dbReference>
<evidence type="ECO:0000256" key="3">
    <source>
        <dbReference type="ARBA" id="ARBA00023015"/>
    </source>
</evidence>
<keyword evidence="5" id="KW-0010">Activator</keyword>
<evidence type="ECO:0000256" key="6">
    <source>
        <dbReference type="ARBA" id="ARBA00023163"/>
    </source>
</evidence>
<dbReference type="SMART" id="SM00342">
    <property type="entry name" value="HTH_ARAC"/>
    <property type="match status" value="1"/>
</dbReference>
<name>A0A974S232_PERPY</name>
<dbReference type="InterPro" id="IPR004026">
    <property type="entry name" value="Ada_DNA_repair_Zn-bd"/>
</dbReference>
<proteinExistence type="predicted"/>
<dbReference type="GO" id="GO:0003700">
    <property type="term" value="F:DNA-binding transcription factor activity"/>
    <property type="evidence" value="ECO:0007669"/>
    <property type="project" value="InterPro"/>
</dbReference>
<dbReference type="SUPFAM" id="SSF46689">
    <property type="entry name" value="Homeodomain-like"/>
    <property type="match status" value="2"/>
</dbReference>
<dbReference type="GO" id="GO:0043565">
    <property type="term" value="F:sequence-specific DNA binding"/>
    <property type="evidence" value="ECO:0007669"/>
    <property type="project" value="InterPro"/>
</dbReference>
<dbReference type="PANTHER" id="PTHR43280:SF2">
    <property type="entry name" value="HTH-TYPE TRANSCRIPTIONAL REGULATOR EXSA"/>
    <property type="match status" value="1"/>
</dbReference>
<dbReference type="AlphaFoldDB" id="A0A974S232"/>
<dbReference type="InterPro" id="IPR035451">
    <property type="entry name" value="Ada-like_dom_sf"/>
</dbReference>
<dbReference type="InterPro" id="IPR018060">
    <property type="entry name" value="HTH_AraC"/>
</dbReference>
<dbReference type="Pfam" id="PF02805">
    <property type="entry name" value="Ada_Zn_binding"/>
    <property type="match status" value="1"/>
</dbReference>
<dbReference type="Pfam" id="PF12833">
    <property type="entry name" value="HTH_18"/>
    <property type="match status" value="1"/>
</dbReference>
<sequence length="193" mass="22664">MGYMELLSFEEMWDKIIACDKKYDGLFFTAVKTTKIYCRPSCRSRKPKKINVEFYTDIEEVEKAGYRACKRCQPEVEHSPHIELVRRVSAFLITHSKQDVRLEDVAKHVGVSSYYLERLFKQETKETPRTFLEKIRIDQAAHLLKTSKLSNLEICYESGFQSPSNFYRVFRNVKNCSPSEYRMVISGSLDEMD</sequence>
<evidence type="ECO:0000256" key="2">
    <source>
        <dbReference type="ARBA" id="ARBA00022603"/>
    </source>
</evidence>
<dbReference type="Gene3D" id="1.10.10.60">
    <property type="entry name" value="Homeodomain-like"/>
    <property type="match status" value="2"/>
</dbReference>
<dbReference type="SUPFAM" id="SSF57884">
    <property type="entry name" value="Ada DNA repair protein, N-terminal domain (N-Ada 10)"/>
    <property type="match status" value="1"/>
</dbReference>
<reference evidence="8 9" key="1">
    <citation type="submission" date="2021-01" db="EMBL/GenBank/DDBJ databases">
        <title>FDA dAtabase for Regulatory Grade micrObial Sequences (FDA-ARGOS): Supporting development and validation of Infectious Disease Dx tests.</title>
        <authorList>
            <person name="Nelson B."/>
            <person name="Plummer A."/>
            <person name="Tallon L."/>
            <person name="Sadzewicz L."/>
            <person name="Zhao X."/>
            <person name="Boylan J."/>
            <person name="Ott S."/>
            <person name="Bowen H."/>
            <person name="Vavikolanu K."/>
            <person name="Mehta A."/>
            <person name="Aluvathingal J."/>
            <person name="Nadendla S."/>
            <person name="Myers T."/>
            <person name="Yan Y."/>
            <person name="Sichtig H."/>
        </authorList>
    </citation>
    <scope>NUCLEOTIDE SEQUENCE [LARGE SCALE GENOMIC DNA]</scope>
    <source>
        <strain evidence="8 9">FDAARGOS_1161</strain>
    </source>
</reference>
<gene>
    <name evidence="8" type="ORF">I6J18_03180</name>
</gene>
<dbReference type="Proteomes" id="UP000595254">
    <property type="component" value="Chromosome"/>
</dbReference>
<dbReference type="InterPro" id="IPR009057">
    <property type="entry name" value="Homeodomain-like_sf"/>
</dbReference>
<keyword evidence="4" id="KW-0238">DNA-binding</keyword>
<dbReference type="GO" id="GO:0008270">
    <property type="term" value="F:zinc ion binding"/>
    <property type="evidence" value="ECO:0007669"/>
    <property type="project" value="InterPro"/>
</dbReference>
<keyword evidence="9" id="KW-1185">Reference proteome</keyword>
<dbReference type="Gene3D" id="3.40.10.10">
    <property type="entry name" value="DNA Methylphosphotriester Repair Domain"/>
    <property type="match status" value="1"/>
</dbReference>
<accession>A0A974S232</accession>
<dbReference type="GO" id="GO:0006281">
    <property type="term" value="P:DNA repair"/>
    <property type="evidence" value="ECO:0007669"/>
    <property type="project" value="InterPro"/>
</dbReference>
<dbReference type="KEGG" id="ppsr:I6J18_03180"/>
<protein>
    <submittedName>
        <fullName evidence="8">Methylphosphotriester-DNA--protein-cysteine methyltransferase family protein</fullName>
    </submittedName>
</protein>